<evidence type="ECO:0000313" key="1">
    <source>
        <dbReference type="EMBL" id="KKM78351.1"/>
    </source>
</evidence>
<protein>
    <recommendedName>
        <fullName evidence="2">DUF2283 domain-containing protein</fullName>
    </recommendedName>
</protein>
<accession>A0A0F9KU85</accession>
<gene>
    <name evidence="1" type="ORF">LCGC14_1360750</name>
</gene>
<proteinExistence type="predicted"/>
<comment type="caution">
    <text evidence="1">The sequence shown here is derived from an EMBL/GenBank/DDBJ whole genome shotgun (WGS) entry which is preliminary data.</text>
</comment>
<dbReference type="EMBL" id="LAZR01008503">
    <property type="protein sequence ID" value="KKM78351.1"/>
    <property type="molecule type" value="Genomic_DNA"/>
</dbReference>
<organism evidence="1">
    <name type="scientific">marine sediment metagenome</name>
    <dbReference type="NCBI Taxonomy" id="412755"/>
    <lineage>
        <taxon>unclassified sequences</taxon>
        <taxon>metagenomes</taxon>
        <taxon>ecological metagenomes</taxon>
    </lineage>
</organism>
<sequence length="83" mass="9178">MCNVTTLNKEDKGKITIEFDRRADLRATEVFVINQGPGDDSIEVGVSLICTDSGKILNIEQLPVRKPNGILPEPPVEEEELKT</sequence>
<name>A0A0F9KU85_9ZZZZ</name>
<dbReference type="AlphaFoldDB" id="A0A0F9KU85"/>
<reference evidence="1" key="1">
    <citation type="journal article" date="2015" name="Nature">
        <title>Complex archaea that bridge the gap between prokaryotes and eukaryotes.</title>
        <authorList>
            <person name="Spang A."/>
            <person name="Saw J.H."/>
            <person name="Jorgensen S.L."/>
            <person name="Zaremba-Niedzwiedzka K."/>
            <person name="Martijn J."/>
            <person name="Lind A.E."/>
            <person name="van Eijk R."/>
            <person name="Schleper C."/>
            <person name="Guy L."/>
            <person name="Ettema T.J."/>
        </authorList>
    </citation>
    <scope>NUCLEOTIDE SEQUENCE</scope>
</reference>
<evidence type="ECO:0008006" key="2">
    <source>
        <dbReference type="Google" id="ProtNLM"/>
    </source>
</evidence>